<dbReference type="EMBL" id="CP036298">
    <property type="protein sequence ID" value="QDV26260.1"/>
    <property type="molecule type" value="Genomic_DNA"/>
</dbReference>
<evidence type="ECO:0000313" key="1">
    <source>
        <dbReference type="EMBL" id="QDV26260.1"/>
    </source>
</evidence>
<gene>
    <name evidence="1" type="ORF">Q31a_46320</name>
</gene>
<dbReference type="AlphaFoldDB" id="A0A518GCH5"/>
<proteinExistence type="predicted"/>
<name>A0A518GCH5_9BACT</name>
<dbReference type="Proteomes" id="UP000318017">
    <property type="component" value="Chromosome"/>
</dbReference>
<protein>
    <submittedName>
        <fullName evidence="1">Uncharacterized protein</fullName>
    </submittedName>
</protein>
<keyword evidence="2" id="KW-1185">Reference proteome</keyword>
<sequence length="95" mass="10162">MQRASVLDHAEISLGMPQINWYGKKLLANLEKNFNHPMGTTGQSGTYSSASRLARDEAGNVIECNRLHLTTGGDCHFLGGNQVLCGAQHGGSFCA</sequence>
<accession>A0A518GCH5</accession>
<organism evidence="1 2">
    <name type="scientific">Aureliella helgolandensis</name>
    <dbReference type="NCBI Taxonomy" id="2527968"/>
    <lineage>
        <taxon>Bacteria</taxon>
        <taxon>Pseudomonadati</taxon>
        <taxon>Planctomycetota</taxon>
        <taxon>Planctomycetia</taxon>
        <taxon>Pirellulales</taxon>
        <taxon>Pirellulaceae</taxon>
        <taxon>Aureliella</taxon>
    </lineage>
</organism>
<evidence type="ECO:0000313" key="2">
    <source>
        <dbReference type="Proteomes" id="UP000318017"/>
    </source>
</evidence>
<dbReference type="KEGG" id="ahel:Q31a_46320"/>
<reference evidence="1 2" key="1">
    <citation type="submission" date="2019-02" db="EMBL/GenBank/DDBJ databases">
        <title>Deep-cultivation of Planctomycetes and their phenomic and genomic characterization uncovers novel biology.</title>
        <authorList>
            <person name="Wiegand S."/>
            <person name="Jogler M."/>
            <person name="Boedeker C."/>
            <person name="Pinto D."/>
            <person name="Vollmers J."/>
            <person name="Rivas-Marin E."/>
            <person name="Kohn T."/>
            <person name="Peeters S.H."/>
            <person name="Heuer A."/>
            <person name="Rast P."/>
            <person name="Oberbeckmann S."/>
            <person name="Bunk B."/>
            <person name="Jeske O."/>
            <person name="Meyerdierks A."/>
            <person name="Storesund J.E."/>
            <person name="Kallscheuer N."/>
            <person name="Luecker S."/>
            <person name="Lage O.M."/>
            <person name="Pohl T."/>
            <person name="Merkel B.J."/>
            <person name="Hornburger P."/>
            <person name="Mueller R.-W."/>
            <person name="Bruemmer F."/>
            <person name="Labrenz M."/>
            <person name="Spormann A.M."/>
            <person name="Op den Camp H."/>
            <person name="Overmann J."/>
            <person name="Amann R."/>
            <person name="Jetten M.S.M."/>
            <person name="Mascher T."/>
            <person name="Medema M.H."/>
            <person name="Devos D.P."/>
            <person name="Kaster A.-K."/>
            <person name="Ovreas L."/>
            <person name="Rohde M."/>
            <person name="Galperin M.Y."/>
            <person name="Jogler C."/>
        </authorList>
    </citation>
    <scope>NUCLEOTIDE SEQUENCE [LARGE SCALE GENOMIC DNA]</scope>
    <source>
        <strain evidence="1 2">Q31a</strain>
    </source>
</reference>